<protein>
    <submittedName>
        <fullName evidence="2">Cell surface glycoprotein</fullName>
    </submittedName>
</protein>
<evidence type="ECO:0000313" key="3">
    <source>
        <dbReference type="Proteomes" id="UP000189670"/>
    </source>
</evidence>
<reference evidence="3" key="1">
    <citation type="submission" date="2012-11" db="EMBL/GenBank/DDBJ databases">
        <authorList>
            <person name="Lucero-Rivera Y.E."/>
            <person name="Tovar-Ramirez D."/>
        </authorList>
    </citation>
    <scope>NUCLEOTIDE SEQUENCE [LARGE SCALE GENOMIC DNA]</scope>
    <source>
        <strain evidence="3">Araruama</strain>
    </source>
</reference>
<dbReference type="EMBL" id="ATBP01001091">
    <property type="protein sequence ID" value="ETR68066.1"/>
    <property type="molecule type" value="Genomic_DNA"/>
</dbReference>
<dbReference type="SUPFAM" id="SSF51126">
    <property type="entry name" value="Pectin lyase-like"/>
    <property type="match status" value="1"/>
</dbReference>
<dbReference type="AlphaFoldDB" id="A0A1V1NZX4"/>
<evidence type="ECO:0000313" key="2">
    <source>
        <dbReference type="EMBL" id="ETR68066.1"/>
    </source>
</evidence>
<feature type="signal peptide" evidence="1">
    <location>
        <begin position="1"/>
        <end position="20"/>
    </location>
</feature>
<evidence type="ECO:0000256" key="1">
    <source>
        <dbReference type="SAM" id="SignalP"/>
    </source>
</evidence>
<proteinExistence type="predicted"/>
<feature type="chain" id="PRO_5010695645" evidence="1">
    <location>
        <begin position="21"/>
        <end position="350"/>
    </location>
</feature>
<dbReference type="InterPro" id="IPR011050">
    <property type="entry name" value="Pectin_lyase_fold/virulence"/>
</dbReference>
<keyword evidence="1" id="KW-0732">Signal</keyword>
<name>A0A1V1NZX4_9BACT</name>
<dbReference type="Gene3D" id="2.160.20.10">
    <property type="entry name" value="Single-stranded right-handed beta-helix, Pectin lyase-like"/>
    <property type="match status" value="1"/>
</dbReference>
<gene>
    <name evidence="2" type="ORF">OMM_04782</name>
</gene>
<dbReference type="Proteomes" id="UP000189670">
    <property type="component" value="Unassembled WGS sequence"/>
</dbReference>
<comment type="caution">
    <text evidence="2">The sequence shown here is derived from an EMBL/GenBank/DDBJ whole genome shotgun (WGS) entry which is preliminary data.</text>
</comment>
<dbReference type="InterPro" id="IPR012334">
    <property type="entry name" value="Pectin_lyas_fold"/>
</dbReference>
<organism evidence="2 3">
    <name type="scientific">Candidatus Magnetoglobus multicellularis str. Araruama</name>
    <dbReference type="NCBI Taxonomy" id="890399"/>
    <lineage>
        <taxon>Bacteria</taxon>
        <taxon>Pseudomonadati</taxon>
        <taxon>Thermodesulfobacteriota</taxon>
        <taxon>Desulfobacteria</taxon>
        <taxon>Desulfobacterales</taxon>
        <taxon>Desulfobacteraceae</taxon>
        <taxon>Candidatus Magnetoglobus</taxon>
    </lineage>
</organism>
<sequence>MKTQALTLFLLFLSISITNAAVLTVDKAPHAGQYSTLQEAHDAASIGDTIHVFPSVGAYEAITVTKSLHFMGAGFSKSSDNLKPTLLVGTMIFSKGSDGSTLESFGRGGGLYVIIDANQITIKRNLLHRITIKENHSGTCIIQNYINDNSQNYVIYVHNNNDVFVANNIIWNMYKEKKGYWPARRYGGNGVYASHDSITLTIYYNIFNVLTKYDNNYNFNSGGYAITASNANIDIANNIFLGGKISASTGHFYYNMSNSTQLPEQNGNITNVNMNTVFINHSSADFHLAENSPAKKAGKNGVDMGIYGGSTPFVDNGIPSSPAIIQIEADHVASKAHGLDITIKAKSTNE</sequence>
<accession>A0A1V1NZX4</accession>